<dbReference type="AlphaFoldDB" id="A0A9P6IRU8"/>
<dbReference type="PANTHER" id="PTHR12232:SF0">
    <property type="entry name" value="THIOREDOXIN DOMAIN-CONTAINING PROTEIN"/>
    <property type="match status" value="1"/>
</dbReference>
<sequence>VKVLSSQLSGLQEKHDQTLKLLQEQEERLKSQLEELSSVPEQERKPIPSDTQDVLQEMEDLRTQFQAAKEQHEKALENMATESAAEMSRLKESHEQLLLAVTQERDSVAESLKTLRESKELTEQEKDEAIKALEAQLATTMESRTEAVAQHAVALESLREEIESAWTLKLELQVQEMTMEHTEKLKAAEERMASTGTTKESEIQELKDAFAQQIKDLEDENETRVVELIAQHELAVREWKYKLSNQADAHEEALAQLRQEYSEEAEKLRSELEASLNVNAELEAKLELNESELQTVRAAKAQAEADLDRASAEAQDQLALVRAEVEEIRRLLELKEAETADLQKRVQDLSDDLANTASISAMLKDTKRYKIKHVQIYGSSVSPNLKTKRAQMAIAHILEQLEIVFDFVDVATSEEAKLRIRRKSGGVTELPQIFTDGEYRGLFEDFEYANESHQLLQFLAFDRTRGFVPRHKTSSDHGEYEFSSNVLAQDGEDAEQGAGLPAVVVNGLGNRSTAGGLDGHKTPPTGVRHGDLATSTFLLSPGSSQFQTTSSPSSPNGTSRLGLNKKPGFVHSASQVWDGALKSDITHAKHDFGFGSAVMPDDDELEELYEQGAVSEAELEAMLASVNA</sequence>
<gene>
    <name evidence="4" type="primary">SH3BGRL3</name>
    <name evidence="4" type="ORF">BGZ70_003765</name>
</gene>
<feature type="compositionally biased region" description="Low complexity" evidence="3">
    <location>
        <begin position="541"/>
        <end position="555"/>
    </location>
</feature>
<dbReference type="InterPro" id="IPR006993">
    <property type="entry name" value="Glut_rich_SH3-bd"/>
</dbReference>
<dbReference type="Gene3D" id="3.40.30.10">
    <property type="entry name" value="Glutaredoxin"/>
    <property type="match status" value="1"/>
</dbReference>
<dbReference type="Proteomes" id="UP000738359">
    <property type="component" value="Unassembled WGS sequence"/>
</dbReference>
<dbReference type="PANTHER" id="PTHR12232">
    <property type="entry name" value="SH3 DOMAIN-BINDING GLUTAMIC ACID-RICH-LIKE PROTEIN"/>
    <property type="match status" value="1"/>
</dbReference>
<evidence type="ECO:0000313" key="5">
    <source>
        <dbReference type="Proteomes" id="UP000738359"/>
    </source>
</evidence>
<dbReference type="InterPro" id="IPR036249">
    <property type="entry name" value="Thioredoxin-like_sf"/>
</dbReference>
<comment type="caution">
    <text evidence="4">The sequence shown here is derived from an EMBL/GenBank/DDBJ whole genome shotgun (WGS) entry which is preliminary data.</text>
</comment>
<keyword evidence="2" id="KW-0175">Coiled coil</keyword>
<feature type="coiled-coil region" evidence="2">
    <location>
        <begin position="8"/>
        <end position="82"/>
    </location>
</feature>
<keyword evidence="5" id="KW-1185">Reference proteome</keyword>
<name>A0A9P6IRU8_MORAP</name>
<feature type="coiled-coil region" evidence="2">
    <location>
        <begin position="200"/>
        <end position="352"/>
    </location>
</feature>
<dbReference type="Pfam" id="PF04908">
    <property type="entry name" value="SH3BGR"/>
    <property type="match status" value="1"/>
</dbReference>
<dbReference type="InterPro" id="IPR051033">
    <property type="entry name" value="SH3BGR"/>
</dbReference>
<organism evidence="4 5">
    <name type="scientific">Mortierella alpina</name>
    <name type="common">Oleaginous fungus</name>
    <name type="synonym">Mortierella renispora</name>
    <dbReference type="NCBI Taxonomy" id="64518"/>
    <lineage>
        <taxon>Eukaryota</taxon>
        <taxon>Fungi</taxon>
        <taxon>Fungi incertae sedis</taxon>
        <taxon>Mucoromycota</taxon>
        <taxon>Mortierellomycotina</taxon>
        <taxon>Mortierellomycetes</taxon>
        <taxon>Mortierellales</taxon>
        <taxon>Mortierellaceae</taxon>
        <taxon>Mortierella</taxon>
    </lineage>
</organism>
<reference evidence="4" key="1">
    <citation type="journal article" date="2020" name="Fungal Divers.">
        <title>Resolving the Mortierellaceae phylogeny through synthesis of multi-gene phylogenetics and phylogenomics.</title>
        <authorList>
            <person name="Vandepol N."/>
            <person name="Liber J."/>
            <person name="Desiro A."/>
            <person name="Na H."/>
            <person name="Kennedy M."/>
            <person name="Barry K."/>
            <person name="Grigoriev I.V."/>
            <person name="Miller A.N."/>
            <person name="O'Donnell K."/>
            <person name="Stajich J.E."/>
            <person name="Bonito G."/>
        </authorList>
    </citation>
    <scope>NUCLEOTIDE SEQUENCE</scope>
    <source>
        <strain evidence="4">CK1249</strain>
    </source>
</reference>
<evidence type="ECO:0000256" key="1">
    <source>
        <dbReference type="ARBA" id="ARBA00007764"/>
    </source>
</evidence>
<dbReference type="SUPFAM" id="SSF52833">
    <property type="entry name" value="Thioredoxin-like"/>
    <property type="match status" value="1"/>
</dbReference>
<evidence type="ECO:0000256" key="2">
    <source>
        <dbReference type="SAM" id="Coils"/>
    </source>
</evidence>
<accession>A0A9P6IRU8</accession>
<dbReference type="PROSITE" id="PS51354">
    <property type="entry name" value="GLUTAREDOXIN_2"/>
    <property type="match status" value="1"/>
</dbReference>
<comment type="similarity">
    <text evidence="1">Belongs to the SH3BGR family.</text>
</comment>
<dbReference type="EMBL" id="JAAAHY010002063">
    <property type="protein sequence ID" value="KAF9945522.1"/>
    <property type="molecule type" value="Genomic_DNA"/>
</dbReference>
<proteinExistence type="inferred from homology"/>
<evidence type="ECO:0000313" key="4">
    <source>
        <dbReference type="EMBL" id="KAF9945522.1"/>
    </source>
</evidence>
<feature type="non-terminal residue" evidence="4">
    <location>
        <position position="1"/>
    </location>
</feature>
<protein>
    <submittedName>
        <fullName evidence="4">SH3 domain-binding glutamic acid-rich-like protein 3</fullName>
    </submittedName>
</protein>
<dbReference type="GO" id="GO:0005737">
    <property type="term" value="C:cytoplasm"/>
    <property type="evidence" value="ECO:0007669"/>
    <property type="project" value="TreeGrafter"/>
</dbReference>
<feature type="region of interest" description="Disordered" evidence="3">
    <location>
        <begin position="541"/>
        <end position="566"/>
    </location>
</feature>
<evidence type="ECO:0000256" key="3">
    <source>
        <dbReference type="SAM" id="MobiDB-lite"/>
    </source>
</evidence>
<dbReference type="OrthoDB" id="9932926at2759"/>